<name>A0A917G2F5_9BACL</name>
<comment type="caution">
    <text evidence="1">The sequence shown here is derived from an EMBL/GenBank/DDBJ whole genome shotgun (WGS) entry which is preliminary data.</text>
</comment>
<dbReference type="EMBL" id="BMGR01000014">
    <property type="protein sequence ID" value="GGG18846.1"/>
    <property type="molecule type" value="Genomic_DNA"/>
</dbReference>
<protein>
    <submittedName>
        <fullName evidence="1">Uncharacterized protein</fullName>
    </submittedName>
</protein>
<evidence type="ECO:0000313" key="1">
    <source>
        <dbReference type="EMBL" id="GGG18846.1"/>
    </source>
</evidence>
<organism evidence="1 2">
    <name type="scientific">Paenibacillus abyssi</name>
    <dbReference type="NCBI Taxonomy" id="1340531"/>
    <lineage>
        <taxon>Bacteria</taxon>
        <taxon>Bacillati</taxon>
        <taxon>Bacillota</taxon>
        <taxon>Bacilli</taxon>
        <taxon>Bacillales</taxon>
        <taxon>Paenibacillaceae</taxon>
        <taxon>Paenibacillus</taxon>
    </lineage>
</organism>
<reference evidence="1" key="1">
    <citation type="journal article" date="2014" name="Int. J. Syst. Evol. Microbiol.">
        <title>Complete genome sequence of Corynebacterium casei LMG S-19264T (=DSM 44701T), isolated from a smear-ripened cheese.</title>
        <authorList>
            <consortium name="US DOE Joint Genome Institute (JGI-PGF)"/>
            <person name="Walter F."/>
            <person name="Albersmeier A."/>
            <person name="Kalinowski J."/>
            <person name="Ruckert C."/>
        </authorList>
    </citation>
    <scope>NUCLEOTIDE SEQUENCE</scope>
    <source>
        <strain evidence="1">CGMCC 1.12987</strain>
    </source>
</reference>
<evidence type="ECO:0000313" key="2">
    <source>
        <dbReference type="Proteomes" id="UP000644756"/>
    </source>
</evidence>
<keyword evidence="2" id="KW-1185">Reference proteome</keyword>
<dbReference type="Proteomes" id="UP000644756">
    <property type="component" value="Unassembled WGS sequence"/>
</dbReference>
<reference evidence="1" key="2">
    <citation type="submission" date="2020-09" db="EMBL/GenBank/DDBJ databases">
        <authorList>
            <person name="Sun Q."/>
            <person name="Zhou Y."/>
        </authorList>
    </citation>
    <scope>NUCLEOTIDE SEQUENCE</scope>
    <source>
        <strain evidence="1">CGMCC 1.12987</strain>
    </source>
</reference>
<dbReference type="RefSeq" id="WP_188532795.1">
    <property type="nucleotide sequence ID" value="NZ_BMGR01000014.1"/>
</dbReference>
<dbReference type="AlphaFoldDB" id="A0A917G2F5"/>
<proteinExistence type="predicted"/>
<gene>
    <name evidence="1" type="ORF">GCM10010916_39570</name>
</gene>
<accession>A0A917G2F5</accession>
<sequence>MKWAILLLFTAAFCTILWIWQMDNHTSKTGYSRLKNSLDLATHDAAMQIDKNELARNGRIIFANNAQGILSATLQKNLRLDLNNYPVAPNMFRSSDQVRVLVFDKLESGCPNSAAGFPCTYNNTTYGYVDTIRGPSIVAIISMRHPRPFAFSADRSYIVGSSHEYKGY</sequence>